<protein>
    <submittedName>
        <fullName evidence="1">DNA alkylation repair protein</fullName>
    </submittedName>
</protein>
<name>A0A1Q8C6A1_9PSEU</name>
<accession>A0A1Q8C6A1</accession>
<keyword evidence="2" id="KW-1185">Reference proteome</keyword>
<dbReference type="PANTHER" id="PTHR34070:SF1">
    <property type="entry name" value="DNA ALKYLATION REPAIR PROTEIN"/>
    <property type="match status" value="1"/>
</dbReference>
<dbReference type="Proteomes" id="UP000185596">
    <property type="component" value="Unassembled WGS sequence"/>
</dbReference>
<dbReference type="InterPro" id="IPR014825">
    <property type="entry name" value="DNA_alkylation"/>
</dbReference>
<evidence type="ECO:0000313" key="1">
    <source>
        <dbReference type="EMBL" id="OLF09894.1"/>
    </source>
</evidence>
<dbReference type="Pfam" id="PF08713">
    <property type="entry name" value="DNA_alkylation"/>
    <property type="match status" value="1"/>
</dbReference>
<dbReference type="CDD" id="cd07064">
    <property type="entry name" value="AlkD_like_1"/>
    <property type="match status" value="1"/>
</dbReference>
<proteinExistence type="predicted"/>
<dbReference type="InterPro" id="IPR016024">
    <property type="entry name" value="ARM-type_fold"/>
</dbReference>
<dbReference type="EMBL" id="MSIE01000082">
    <property type="protein sequence ID" value="OLF09894.1"/>
    <property type="molecule type" value="Genomic_DNA"/>
</dbReference>
<comment type="caution">
    <text evidence="1">The sequence shown here is derived from an EMBL/GenBank/DDBJ whole genome shotgun (WGS) entry which is preliminary data.</text>
</comment>
<dbReference type="RefSeq" id="WP_075129659.1">
    <property type="nucleotide sequence ID" value="NZ_MSIE01000082.1"/>
</dbReference>
<dbReference type="AlphaFoldDB" id="A0A1Q8C6A1"/>
<dbReference type="PANTHER" id="PTHR34070">
    <property type="entry name" value="ARMADILLO-TYPE FOLD"/>
    <property type="match status" value="1"/>
</dbReference>
<dbReference type="OrthoDB" id="9775346at2"/>
<organism evidence="1 2">
    <name type="scientific">Actinophytocola xanthii</name>
    <dbReference type="NCBI Taxonomy" id="1912961"/>
    <lineage>
        <taxon>Bacteria</taxon>
        <taxon>Bacillati</taxon>
        <taxon>Actinomycetota</taxon>
        <taxon>Actinomycetes</taxon>
        <taxon>Pseudonocardiales</taxon>
        <taxon>Pseudonocardiaceae</taxon>
    </lineage>
</organism>
<reference evidence="1 2" key="1">
    <citation type="submission" date="2016-12" db="EMBL/GenBank/DDBJ databases">
        <title>The draft genome sequence of Actinophytocola sp. 11-183.</title>
        <authorList>
            <person name="Wang W."/>
            <person name="Yuan L."/>
        </authorList>
    </citation>
    <scope>NUCLEOTIDE SEQUENCE [LARGE SCALE GENOMIC DNA]</scope>
    <source>
        <strain evidence="1 2">11-183</strain>
    </source>
</reference>
<gene>
    <name evidence="1" type="ORF">BU204_32660</name>
</gene>
<dbReference type="STRING" id="1912961.BU204_32660"/>
<dbReference type="SUPFAM" id="SSF48371">
    <property type="entry name" value="ARM repeat"/>
    <property type="match status" value="1"/>
</dbReference>
<dbReference type="Gene3D" id="1.25.10.90">
    <property type="match status" value="1"/>
</dbReference>
<sequence>MTTTAALLTSLRAGLAELADPAKAPDMQRYMKSEMPFRGVSAPQRRALGRRVFVEQPLSTEDSWRSATLMLWREAVFREERYLAVDLTGVARYRKWQTPRMLPVYEEMVVTGAWWDLVDEVASGRIGPLLREHREELTPVVRGWATDDHLWKRRTSIICQLGAKEDTDTELLTACIEANADDSDFFIRKGIGWALRQFARTEPGWVRAFVDTHPGLSPLSRREALKHL</sequence>
<evidence type="ECO:0000313" key="2">
    <source>
        <dbReference type="Proteomes" id="UP000185596"/>
    </source>
</evidence>